<keyword evidence="1" id="KW-0805">Transcription regulation</keyword>
<dbReference type="SUPFAM" id="SSF46785">
    <property type="entry name" value="Winged helix' DNA-binding domain"/>
    <property type="match status" value="1"/>
</dbReference>
<evidence type="ECO:0000256" key="3">
    <source>
        <dbReference type="ARBA" id="ARBA00023163"/>
    </source>
</evidence>
<keyword evidence="6" id="KW-1185">Reference proteome</keyword>
<sequence length="260" mass="28311">MLAPERRKKIVGYIQERGEVRIDELKSRFGVSEVTLRRDLDILESEYVIRRVRGGAVYNQDPPLEMLFQEKMELYINEKKQIARAAADLVGDGQVVMLSPGTTTTLVARELVDKQSLTVVTSAINIAAELAGRENITLVTIGGIVRSGSYAAVGHMADEAIAQINADYAFVSVDGVDVSSGFTTPNLLESRTNIMMLKSATKTVIVTDHSKLGRVAMSSVARLDEVSLFITDDHASPDYVASLRAHGCNVMVAGHDDETV</sequence>
<evidence type="ECO:0000256" key="1">
    <source>
        <dbReference type="ARBA" id="ARBA00023015"/>
    </source>
</evidence>
<dbReference type="InterPro" id="IPR037171">
    <property type="entry name" value="NagB/RpiA_transferase-like"/>
</dbReference>
<dbReference type="Gene3D" id="3.40.50.1360">
    <property type="match status" value="1"/>
</dbReference>
<reference evidence="5" key="1">
    <citation type="submission" date="2022-08" db="EMBL/GenBank/DDBJ databases">
        <title>Alicyclobacillus dauci DSM2870, complete genome.</title>
        <authorList>
            <person name="Wang Q."/>
            <person name="Cai R."/>
            <person name="Wang Z."/>
        </authorList>
    </citation>
    <scope>NUCLEOTIDE SEQUENCE</scope>
    <source>
        <strain evidence="5">DSM 28700</strain>
    </source>
</reference>
<dbReference type="GO" id="GO:0003677">
    <property type="term" value="F:DNA binding"/>
    <property type="evidence" value="ECO:0007669"/>
    <property type="project" value="UniProtKB-KW"/>
</dbReference>
<dbReference type="InterPro" id="IPR018356">
    <property type="entry name" value="Tscrpt_reg_HTH_DeoR_CS"/>
</dbReference>
<dbReference type="SUPFAM" id="SSF100950">
    <property type="entry name" value="NagB/RpiA/CoA transferase-like"/>
    <property type="match status" value="1"/>
</dbReference>
<dbReference type="RefSeq" id="WP_268043479.1">
    <property type="nucleotide sequence ID" value="NZ_CP104064.1"/>
</dbReference>
<dbReference type="InterPro" id="IPR036388">
    <property type="entry name" value="WH-like_DNA-bd_sf"/>
</dbReference>
<keyword evidence="3" id="KW-0804">Transcription</keyword>
<dbReference type="InterPro" id="IPR050313">
    <property type="entry name" value="Carb_Metab_HTH_regulators"/>
</dbReference>
<protein>
    <submittedName>
        <fullName evidence="5">DeoR/GlpR family DNA-binding transcription regulator</fullName>
    </submittedName>
</protein>
<keyword evidence="2 5" id="KW-0238">DNA-binding</keyword>
<accession>A0ABY6Z008</accession>
<dbReference type="SMART" id="SM01134">
    <property type="entry name" value="DeoRC"/>
    <property type="match status" value="1"/>
</dbReference>
<dbReference type="EMBL" id="CP104064">
    <property type="protein sequence ID" value="WAH36166.1"/>
    <property type="molecule type" value="Genomic_DNA"/>
</dbReference>
<dbReference type="InterPro" id="IPR036390">
    <property type="entry name" value="WH_DNA-bd_sf"/>
</dbReference>
<dbReference type="PROSITE" id="PS51000">
    <property type="entry name" value="HTH_DEOR_2"/>
    <property type="match status" value="1"/>
</dbReference>
<dbReference type="Proteomes" id="UP001164803">
    <property type="component" value="Chromosome"/>
</dbReference>
<dbReference type="Pfam" id="PF00455">
    <property type="entry name" value="DeoRC"/>
    <property type="match status" value="1"/>
</dbReference>
<proteinExistence type="predicted"/>
<dbReference type="PANTHER" id="PTHR30363">
    <property type="entry name" value="HTH-TYPE TRANSCRIPTIONAL REGULATOR SRLR-RELATED"/>
    <property type="match status" value="1"/>
</dbReference>
<feature type="domain" description="HTH deoR-type" evidence="4">
    <location>
        <begin position="3"/>
        <end position="58"/>
    </location>
</feature>
<dbReference type="PROSITE" id="PS00894">
    <property type="entry name" value="HTH_DEOR_1"/>
    <property type="match status" value="1"/>
</dbReference>
<name>A0ABY6Z008_9BACL</name>
<evidence type="ECO:0000313" key="6">
    <source>
        <dbReference type="Proteomes" id="UP001164803"/>
    </source>
</evidence>
<gene>
    <name evidence="5" type="ORF">NZD86_18255</name>
</gene>
<dbReference type="Pfam" id="PF08220">
    <property type="entry name" value="HTH_DeoR"/>
    <property type="match status" value="1"/>
</dbReference>
<organism evidence="5 6">
    <name type="scientific">Alicyclobacillus dauci</name>
    <dbReference type="NCBI Taxonomy" id="1475485"/>
    <lineage>
        <taxon>Bacteria</taxon>
        <taxon>Bacillati</taxon>
        <taxon>Bacillota</taxon>
        <taxon>Bacilli</taxon>
        <taxon>Bacillales</taxon>
        <taxon>Alicyclobacillaceae</taxon>
        <taxon>Alicyclobacillus</taxon>
    </lineage>
</organism>
<evidence type="ECO:0000256" key="2">
    <source>
        <dbReference type="ARBA" id="ARBA00023125"/>
    </source>
</evidence>
<dbReference type="InterPro" id="IPR001034">
    <property type="entry name" value="DeoR_HTH"/>
</dbReference>
<dbReference type="InterPro" id="IPR014036">
    <property type="entry name" value="DeoR-like_C"/>
</dbReference>
<dbReference type="PANTHER" id="PTHR30363:SF44">
    <property type="entry name" value="AGA OPERON TRANSCRIPTIONAL REPRESSOR-RELATED"/>
    <property type="match status" value="1"/>
</dbReference>
<dbReference type="PRINTS" id="PR00037">
    <property type="entry name" value="HTHLACR"/>
</dbReference>
<dbReference type="Gene3D" id="1.10.10.10">
    <property type="entry name" value="Winged helix-like DNA-binding domain superfamily/Winged helix DNA-binding domain"/>
    <property type="match status" value="1"/>
</dbReference>
<evidence type="ECO:0000259" key="4">
    <source>
        <dbReference type="PROSITE" id="PS51000"/>
    </source>
</evidence>
<dbReference type="SMART" id="SM00420">
    <property type="entry name" value="HTH_DEOR"/>
    <property type="match status" value="1"/>
</dbReference>
<evidence type="ECO:0000313" key="5">
    <source>
        <dbReference type="EMBL" id="WAH36166.1"/>
    </source>
</evidence>